<keyword evidence="2" id="KW-0808">Transferase</keyword>
<evidence type="ECO:0000313" key="2">
    <source>
        <dbReference type="EMBL" id="BAL52389.1"/>
    </source>
</evidence>
<dbReference type="EMBL" id="AP011627">
    <property type="protein sequence ID" value="BAL52389.1"/>
    <property type="molecule type" value="Genomic_DNA"/>
</dbReference>
<dbReference type="InterPro" id="IPR015943">
    <property type="entry name" value="WD40/YVTN_repeat-like_dom_sf"/>
</dbReference>
<dbReference type="SMART" id="SM00564">
    <property type="entry name" value="PQQ"/>
    <property type="match status" value="6"/>
</dbReference>
<feature type="domain" description="Pyrrolo-quinoline quinone repeat" evidence="1">
    <location>
        <begin position="49"/>
        <end position="211"/>
    </location>
</feature>
<dbReference type="PANTHER" id="PTHR34512">
    <property type="entry name" value="CELL SURFACE PROTEIN"/>
    <property type="match status" value="1"/>
</dbReference>
<dbReference type="SUPFAM" id="SSF50998">
    <property type="entry name" value="Quinoprotein alcohol dehydrogenase-like"/>
    <property type="match status" value="1"/>
</dbReference>
<dbReference type="Pfam" id="PF13360">
    <property type="entry name" value="PQQ_2"/>
    <property type="match status" value="2"/>
</dbReference>
<keyword evidence="2" id="KW-0723">Serine/threonine-protein kinase</keyword>
<evidence type="ECO:0000259" key="1">
    <source>
        <dbReference type="Pfam" id="PF13360"/>
    </source>
</evidence>
<dbReference type="GO" id="GO:0004674">
    <property type="term" value="F:protein serine/threonine kinase activity"/>
    <property type="evidence" value="ECO:0007669"/>
    <property type="project" value="UniProtKB-KW"/>
</dbReference>
<name>H5S8A3_9BACT</name>
<sequence length="423" mass="45442">MRRIARGLAVAVVLGALSAVPVGLAQSNLLQIVFRVPDGSPIRSSPVIDLAKGTIYFGADDGNLYAIPLISAEQPRRPKWVFSPDPDPAKRRPIRVPPVIDEARNRIYIGADDGKLYAVDRDTGQMIEGFDATPRTAPIRVPPALDQALDQPRVYVGADDRQVLALNALSGVVEAAFKAAQGAIRAAPIVDFVKNLVYFGSDDGVFYAIDRGNFAEPKLKKEIGSPIRGSPLLDILGTEAAIYFGADNGVFYAIDRDGKELYKFETFGPVRTKTAADPIKNAVYFVSDDGRLYALFRNDERDSKGQAVPGRERGKQKFAFSIVTDGSPTPLDGDLPRSSPVVDRRLGATGTGTIIVGSVDGNLYGIDPDSGRARFVHAVPGAGNDPRAAIRTTPALYVRGPGSFLDIYVGADDGSLYVVTRRP</sequence>
<keyword evidence="2" id="KW-0418">Kinase</keyword>
<protein>
    <submittedName>
        <fullName evidence="2">Serine/threonine protein kinase</fullName>
    </submittedName>
</protein>
<feature type="domain" description="Pyrrolo-quinoline quinone repeat" evidence="1">
    <location>
        <begin position="240"/>
        <end position="384"/>
    </location>
</feature>
<dbReference type="PANTHER" id="PTHR34512:SF30">
    <property type="entry name" value="OUTER MEMBRANE PROTEIN ASSEMBLY FACTOR BAMB"/>
    <property type="match status" value="1"/>
</dbReference>
<dbReference type="Gene3D" id="2.130.10.10">
    <property type="entry name" value="YVTN repeat-like/Quinoprotein amine dehydrogenase"/>
    <property type="match status" value="2"/>
</dbReference>
<accession>H5S8A3</accession>
<dbReference type="InterPro" id="IPR011047">
    <property type="entry name" value="Quinoprotein_ADH-like_sf"/>
</dbReference>
<reference evidence="2" key="1">
    <citation type="journal article" date="2005" name="Environ. Microbiol.">
        <title>Genetic and functional properties of uncultivated thermophilic crenarchaeotes from a subsurface gold mine as revealed by analysis of genome fragments.</title>
        <authorList>
            <person name="Nunoura T."/>
            <person name="Hirayama H."/>
            <person name="Takami H."/>
            <person name="Oida H."/>
            <person name="Nishi S."/>
            <person name="Shimamura S."/>
            <person name="Suzuki Y."/>
            <person name="Inagaki F."/>
            <person name="Takai K."/>
            <person name="Nealson K.H."/>
            <person name="Horikoshi K."/>
        </authorList>
    </citation>
    <scope>NUCLEOTIDE SEQUENCE</scope>
</reference>
<dbReference type="InterPro" id="IPR002372">
    <property type="entry name" value="PQQ_rpt_dom"/>
</dbReference>
<dbReference type="InterPro" id="IPR018391">
    <property type="entry name" value="PQQ_b-propeller_rpt"/>
</dbReference>
<dbReference type="AlphaFoldDB" id="H5S8A3"/>
<reference evidence="2" key="2">
    <citation type="journal article" date="2012" name="PLoS ONE">
        <title>A Deeply Branching Thermophilic Bacterium with an Ancient Acetyl-CoA Pathway Dominates a Subsurface Ecosystem.</title>
        <authorList>
            <person name="Takami H."/>
            <person name="Noguchi H."/>
            <person name="Takaki Y."/>
            <person name="Uchiyama I."/>
            <person name="Toyoda A."/>
            <person name="Nishi S."/>
            <person name="Chee G.-J."/>
            <person name="Arai W."/>
            <person name="Nunoura T."/>
            <person name="Itoh T."/>
            <person name="Hattori M."/>
            <person name="Takai K."/>
        </authorList>
    </citation>
    <scope>NUCLEOTIDE SEQUENCE</scope>
</reference>
<organism evidence="2">
    <name type="scientific">uncultured Acetothermia bacterium</name>
    <dbReference type="NCBI Taxonomy" id="236499"/>
    <lineage>
        <taxon>Bacteria</taxon>
        <taxon>Candidatus Bipolaricaulota</taxon>
        <taxon>environmental samples</taxon>
    </lineage>
</organism>
<gene>
    <name evidence="2" type="ORF">HGMM_F01C04C09</name>
</gene>
<proteinExistence type="predicted"/>